<keyword evidence="2 3" id="KW-0808">Transferase</keyword>
<dbReference type="Pfam" id="PF03602">
    <property type="entry name" value="Cons_hypoth95"/>
    <property type="match status" value="1"/>
</dbReference>
<dbReference type="InterPro" id="IPR004398">
    <property type="entry name" value="RNA_MeTrfase_RsmD"/>
</dbReference>
<dbReference type="InterPro" id="IPR029063">
    <property type="entry name" value="SAM-dependent_MTases_sf"/>
</dbReference>
<sequence length="183" mass="20907">MRIIAGKYKSRVIQTVSSHTVRPTTGRVRQTIFDLLAHRFDFEAAHVLDLFAGSGILGFEALSRGAEHATFVEQDAKTLKTLTASAAALSVEHQTNLLRTDAFRFLQKTTDSFDLIFCDPPYRLEKLEQLAKLVFEKRLLKEHGFFILEHHSSLSFAQEPYFDFEKTFGTTHVSFFCWGKTEQ</sequence>
<keyword evidence="1 3" id="KW-0489">Methyltransferase</keyword>
<organism evidence="3 4">
    <name type="scientific">Chloroherpeton thalassium (strain ATCC 35110 / GB-78)</name>
    <dbReference type="NCBI Taxonomy" id="517418"/>
    <lineage>
        <taxon>Bacteria</taxon>
        <taxon>Pseudomonadati</taxon>
        <taxon>Chlorobiota</taxon>
        <taxon>Chlorobiia</taxon>
        <taxon>Chlorobiales</taxon>
        <taxon>Chloroherpetonaceae</taxon>
        <taxon>Chloroherpeton</taxon>
    </lineage>
</organism>
<dbReference type="EMBL" id="CP001100">
    <property type="protein sequence ID" value="ACF13664.1"/>
    <property type="molecule type" value="Genomic_DNA"/>
</dbReference>
<reference evidence="3 4" key="1">
    <citation type="submission" date="2008-06" db="EMBL/GenBank/DDBJ databases">
        <title>Complete sequence of Chloroherpeton thalassium ATCC 35110.</title>
        <authorList>
            <consortium name="US DOE Joint Genome Institute"/>
            <person name="Lucas S."/>
            <person name="Copeland A."/>
            <person name="Lapidus A."/>
            <person name="Glavina del Rio T."/>
            <person name="Dalin E."/>
            <person name="Tice H."/>
            <person name="Bruce D."/>
            <person name="Goodwin L."/>
            <person name="Pitluck S."/>
            <person name="Schmutz J."/>
            <person name="Larimer F."/>
            <person name="Land M."/>
            <person name="Hauser L."/>
            <person name="Kyrpides N."/>
            <person name="Mikhailova N."/>
            <person name="Liu Z."/>
            <person name="Li T."/>
            <person name="Zhao F."/>
            <person name="Overmann J."/>
            <person name="Bryant D.A."/>
            <person name="Richardson P."/>
        </authorList>
    </citation>
    <scope>NUCLEOTIDE SEQUENCE [LARGE SCALE GENOMIC DNA]</scope>
    <source>
        <strain evidence="4">ATCC 35110 / GB-78</strain>
    </source>
</reference>
<dbReference type="SUPFAM" id="SSF53335">
    <property type="entry name" value="S-adenosyl-L-methionine-dependent methyltransferases"/>
    <property type="match status" value="1"/>
</dbReference>
<name>B3QYX1_CHLT3</name>
<gene>
    <name evidence="3" type="ordered locus">Ctha_1200</name>
</gene>
<dbReference type="PANTHER" id="PTHR43542:SF1">
    <property type="entry name" value="METHYLTRANSFERASE"/>
    <property type="match status" value="1"/>
</dbReference>
<evidence type="ECO:0000256" key="1">
    <source>
        <dbReference type="ARBA" id="ARBA00022603"/>
    </source>
</evidence>
<keyword evidence="4" id="KW-1185">Reference proteome</keyword>
<proteinExistence type="predicted"/>
<dbReference type="GO" id="GO:0008168">
    <property type="term" value="F:methyltransferase activity"/>
    <property type="evidence" value="ECO:0007669"/>
    <property type="project" value="UniProtKB-KW"/>
</dbReference>
<dbReference type="GO" id="GO:0031167">
    <property type="term" value="P:rRNA methylation"/>
    <property type="evidence" value="ECO:0007669"/>
    <property type="project" value="InterPro"/>
</dbReference>
<dbReference type="InterPro" id="IPR002052">
    <property type="entry name" value="DNA_methylase_N6_adenine_CS"/>
</dbReference>
<protein>
    <submittedName>
        <fullName evidence="3">Methyltransferase</fullName>
    </submittedName>
</protein>
<evidence type="ECO:0000256" key="2">
    <source>
        <dbReference type="ARBA" id="ARBA00022679"/>
    </source>
</evidence>
<dbReference type="Proteomes" id="UP000001208">
    <property type="component" value="Chromosome"/>
</dbReference>
<dbReference type="Gene3D" id="3.40.50.150">
    <property type="entry name" value="Vaccinia Virus protein VP39"/>
    <property type="match status" value="1"/>
</dbReference>
<dbReference type="PANTHER" id="PTHR43542">
    <property type="entry name" value="METHYLTRANSFERASE"/>
    <property type="match status" value="1"/>
</dbReference>
<evidence type="ECO:0000313" key="4">
    <source>
        <dbReference type="Proteomes" id="UP000001208"/>
    </source>
</evidence>
<dbReference type="KEGG" id="cts:Ctha_1200"/>
<dbReference type="CDD" id="cd02440">
    <property type="entry name" value="AdoMet_MTases"/>
    <property type="match status" value="1"/>
</dbReference>
<dbReference type="STRING" id="517418.Ctha_1200"/>
<dbReference type="AlphaFoldDB" id="B3QYX1"/>
<dbReference type="PIRSF" id="PIRSF004553">
    <property type="entry name" value="CHP00095"/>
    <property type="match status" value="1"/>
</dbReference>
<dbReference type="PROSITE" id="PS00092">
    <property type="entry name" value="N6_MTASE"/>
    <property type="match status" value="1"/>
</dbReference>
<dbReference type="RefSeq" id="WP_012499748.1">
    <property type="nucleotide sequence ID" value="NC_011026.1"/>
</dbReference>
<accession>B3QYX1</accession>
<evidence type="ECO:0000313" key="3">
    <source>
        <dbReference type="EMBL" id="ACF13664.1"/>
    </source>
</evidence>
<dbReference type="GO" id="GO:0003676">
    <property type="term" value="F:nucleic acid binding"/>
    <property type="evidence" value="ECO:0007669"/>
    <property type="project" value="InterPro"/>
</dbReference>
<dbReference type="NCBIfam" id="TIGR00095">
    <property type="entry name" value="16S rRNA (guanine(966)-N(2))-methyltransferase RsmD"/>
    <property type="match status" value="1"/>
</dbReference>
<dbReference type="eggNOG" id="COG0742">
    <property type="taxonomic scope" value="Bacteria"/>
</dbReference>
<dbReference type="HOGENOM" id="CLU_075826_0_2_10"/>